<comment type="caution">
    <text evidence="2">The sequence shown here is derived from an EMBL/GenBank/DDBJ whole genome shotgun (WGS) entry which is preliminary data.</text>
</comment>
<dbReference type="EMBL" id="CM029046">
    <property type="protein sequence ID" value="KAG2585878.1"/>
    <property type="molecule type" value="Genomic_DNA"/>
</dbReference>
<evidence type="ECO:0000313" key="2">
    <source>
        <dbReference type="EMBL" id="KAG2585878.1"/>
    </source>
</evidence>
<sequence>MRYARGRRPRRCRCPLLTVHLHTVMDLAPPSSTPRGPLPSRRRLKSSPHLLDSSTPPSVSRFSDVSPSL</sequence>
<dbReference type="Proteomes" id="UP000823388">
    <property type="component" value="Chromosome 5N"/>
</dbReference>
<feature type="region of interest" description="Disordered" evidence="1">
    <location>
        <begin position="26"/>
        <end position="69"/>
    </location>
</feature>
<protein>
    <submittedName>
        <fullName evidence="2">Uncharacterized protein</fullName>
    </submittedName>
</protein>
<evidence type="ECO:0000256" key="1">
    <source>
        <dbReference type="SAM" id="MobiDB-lite"/>
    </source>
</evidence>
<accession>A0A8T0RLX2</accession>
<dbReference type="AlphaFoldDB" id="A0A8T0RLX2"/>
<gene>
    <name evidence="2" type="ORF">PVAP13_5NG012912</name>
</gene>
<feature type="compositionally biased region" description="Polar residues" evidence="1">
    <location>
        <begin position="52"/>
        <end position="69"/>
    </location>
</feature>
<proteinExistence type="predicted"/>
<keyword evidence="3" id="KW-1185">Reference proteome</keyword>
<reference evidence="2" key="1">
    <citation type="submission" date="2020-05" db="EMBL/GenBank/DDBJ databases">
        <title>WGS assembly of Panicum virgatum.</title>
        <authorList>
            <person name="Lovell J.T."/>
            <person name="Jenkins J."/>
            <person name="Shu S."/>
            <person name="Juenger T.E."/>
            <person name="Schmutz J."/>
        </authorList>
    </citation>
    <scope>NUCLEOTIDE SEQUENCE</scope>
    <source>
        <strain evidence="2">AP13</strain>
    </source>
</reference>
<name>A0A8T0RLX2_PANVG</name>
<evidence type="ECO:0000313" key="3">
    <source>
        <dbReference type="Proteomes" id="UP000823388"/>
    </source>
</evidence>
<organism evidence="2 3">
    <name type="scientific">Panicum virgatum</name>
    <name type="common">Blackwell switchgrass</name>
    <dbReference type="NCBI Taxonomy" id="38727"/>
    <lineage>
        <taxon>Eukaryota</taxon>
        <taxon>Viridiplantae</taxon>
        <taxon>Streptophyta</taxon>
        <taxon>Embryophyta</taxon>
        <taxon>Tracheophyta</taxon>
        <taxon>Spermatophyta</taxon>
        <taxon>Magnoliopsida</taxon>
        <taxon>Liliopsida</taxon>
        <taxon>Poales</taxon>
        <taxon>Poaceae</taxon>
        <taxon>PACMAD clade</taxon>
        <taxon>Panicoideae</taxon>
        <taxon>Panicodae</taxon>
        <taxon>Paniceae</taxon>
        <taxon>Panicinae</taxon>
        <taxon>Panicum</taxon>
        <taxon>Panicum sect. Hiantes</taxon>
    </lineage>
</organism>